<gene>
    <name evidence="1" type="ORF">J2S03_000110</name>
</gene>
<evidence type="ECO:0000313" key="2">
    <source>
        <dbReference type="Proteomes" id="UP001232973"/>
    </source>
</evidence>
<evidence type="ECO:0000313" key="1">
    <source>
        <dbReference type="EMBL" id="MDQ0188306.1"/>
    </source>
</evidence>
<dbReference type="Proteomes" id="UP001232973">
    <property type="component" value="Unassembled WGS sequence"/>
</dbReference>
<protein>
    <recommendedName>
        <fullName evidence="3">Secreted protein</fullName>
    </recommendedName>
</protein>
<organism evidence="1 2">
    <name type="scientific">Alicyclobacillus cycloheptanicus</name>
    <dbReference type="NCBI Taxonomy" id="1457"/>
    <lineage>
        <taxon>Bacteria</taxon>
        <taxon>Bacillati</taxon>
        <taxon>Bacillota</taxon>
        <taxon>Bacilli</taxon>
        <taxon>Bacillales</taxon>
        <taxon>Alicyclobacillaceae</taxon>
        <taxon>Alicyclobacillus</taxon>
    </lineage>
</organism>
<sequence length="99" mass="10375">MWVVAWGGPGMGWAWGGHGVGMGWAWGGHGVGMDGVGIGGPGLHKAPFLPKASERVPRPMGIRHRFYLQTGPWRKAQAGYGTFPSLSGGVRVGYGAFPS</sequence>
<accession>A0ABT9XDD6</accession>
<evidence type="ECO:0008006" key="3">
    <source>
        <dbReference type="Google" id="ProtNLM"/>
    </source>
</evidence>
<proteinExistence type="predicted"/>
<dbReference type="EMBL" id="JAUSTP010000001">
    <property type="protein sequence ID" value="MDQ0188306.1"/>
    <property type="molecule type" value="Genomic_DNA"/>
</dbReference>
<keyword evidence="2" id="KW-1185">Reference proteome</keyword>
<name>A0ABT9XDD6_9BACL</name>
<comment type="caution">
    <text evidence="1">The sequence shown here is derived from an EMBL/GenBank/DDBJ whole genome shotgun (WGS) entry which is preliminary data.</text>
</comment>
<reference evidence="1 2" key="1">
    <citation type="submission" date="2023-07" db="EMBL/GenBank/DDBJ databases">
        <title>Genomic Encyclopedia of Type Strains, Phase IV (KMG-IV): sequencing the most valuable type-strain genomes for metagenomic binning, comparative biology and taxonomic classification.</title>
        <authorList>
            <person name="Goeker M."/>
        </authorList>
    </citation>
    <scope>NUCLEOTIDE SEQUENCE [LARGE SCALE GENOMIC DNA]</scope>
    <source>
        <strain evidence="1 2">DSM 4006</strain>
    </source>
</reference>